<proteinExistence type="predicted"/>
<evidence type="ECO:0000259" key="2">
    <source>
        <dbReference type="Pfam" id="PF01975"/>
    </source>
</evidence>
<name>A0A8H3IJX7_9LECA</name>
<feature type="domain" description="Survival protein SurE-like phosphatase/nucleotidase" evidence="2">
    <location>
        <begin position="21"/>
        <end position="164"/>
    </location>
</feature>
<dbReference type="SUPFAM" id="SSF56059">
    <property type="entry name" value="Glutathione synthetase ATP-binding domain-like"/>
    <property type="match status" value="1"/>
</dbReference>
<feature type="region of interest" description="Disordered" evidence="1">
    <location>
        <begin position="181"/>
        <end position="202"/>
    </location>
</feature>
<keyword evidence="4" id="KW-1185">Reference proteome</keyword>
<dbReference type="Gene3D" id="3.40.1210.10">
    <property type="entry name" value="Survival protein SurE-like phosphatase/nucleotidase"/>
    <property type="match status" value="1"/>
</dbReference>
<dbReference type="OrthoDB" id="202825at2759"/>
<dbReference type="InterPro" id="IPR036523">
    <property type="entry name" value="SurE-like_sf"/>
</dbReference>
<dbReference type="AlphaFoldDB" id="A0A8H3IJX7"/>
<dbReference type="SUPFAM" id="SSF64167">
    <property type="entry name" value="SurE-like"/>
    <property type="match status" value="1"/>
</dbReference>
<feature type="compositionally biased region" description="Polar residues" evidence="1">
    <location>
        <begin position="494"/>
        <end position="503"/>
    </location>
</feature>
<dbReference type="GO" id="GO:0000932">
    <property type="term" value="C:P-body"/>
    <property type="evidence" value="ECO:0007669"/>
    <property type="project" value="TreeGrafter"/>
</dbReference>
<dbReference type="InterPro" id="IPR002828">
    <property type="entry name" value="SurE-like_Pase/nucleotidase"/>
</dbReference>
<dbReference type="InterPro" id="IPR004344">
    <property type="entry name" value="TTL/TTLL_fam"/>
</dbReference>
<comment type="caution">
    <text evidence="3">The sequence shown here is derived from an EMBL/GenBank/DDBJ whole genome shotgun (WGS) entry which is preliminary data.</text>
</comment>
<gene>
    <name evidence="3" type="ORF">GOMPHAMPRED_002325</name>
</gene>
<dbReference type="PANTHER" id="PTHR47551:SF1">
    <property type="entry name" value="TUBULIN--TYROSINE LIGASE PBY1-RELATED"/>
    <property type="match status" value="1"/>
</dbReference>
<dbReference type="Pfam" id="PF03133">
    <property type="entry name" value="TTL"/>
    <property type="match status" value="1"/>
</dbReference>
<reference evidence="3" key="1">
    <citation type="submission" date="2021-03" db="EMBL/GenBank/DDBJ databases">
        <authorList>
            <person name="Tagirdzhanova G."/>
        </authorList>
    </citation>
    <scope>NUCLEOTIDE SEQUENCE</scope>
</reference>
<dbReference type="Gene3D" id="3.30.470.20">
    <property type="entry name" value="ATP-grasp fold, B domain"/>
    <property type="match status" value="1"/>
</dbReference>
<feature type="compositionally biased region" description="Low complexity" evidence="1">
    <location>
        <begin position="583"/>
        <end position="606"/>
    </location>
</feature>
<dbReference type="PROSITE" id="PS51221">
    <property type="entry name" value="TTL"/>
    <property type="match status" value="1"/>
</dbReference>
<feature type="region of interest" description="Disordered" evidence="1">
    <location>
        <begin position="581"/>
        <end position="606"/>
    </location>
</feature>
<accession>A0A8H3IJX7</accession>
<feature type="region of interest" description="Disordered" evidence="1">
    <location>
        <begin position="1"/>
        <end position="23"/>
    </location>
</feature>
<feature type="compositionally biased region" description="Pro residues" evidence="1">
    <location>
        <begin position="1"/>
        <end position="11"/>
    </location>
</feature>
<dbReference type="GO" id="GO:0016787">
    <property type="term" value="F:hydrolase activity"/>
    <property type="evidence" value="ECO:0007669"/>
    <property type="project" value="InterPro"/>
</dbReference>
<evidence type="ECO:0000313" key="4">
    <source>
        <dbReference type="Proteomes" id="UP000664169"/>
    </source>
</evidence>
<evidence type="ECO:0000313" key="3">
    <source>
        <dbReference type="EMBL" id="CAF9921578.1"/>
    </source>
</evidence>
<dbReference type="PANTHER" id="PTHR47551">
    <property type="entry name" value="TUBULIN--TYROSINE LIGASE PBY1-RELATED"/>
    <property type="match status" value="1"/>
</dbReference>
<feature type="compositionally biased region" description="Basic and acidic residues" evidence="1">
    <location>
        <begin position="187"/>
        <end position="196"/>
    </location>
</feature>
<organism evidence="3 4">
    <name type="scientific">Gomphillus americanus</name>
    <dbReference type="NCBI Taxonomy" id="1940652"/>
    <lineage>
        <taxon>Eukaryota</taxon>
        <taxon>Fungi</taxon>
        <taxon>Dikarya</taxon>
        <taxon>Ascomycota</taxon>
        <taxon>Pezizomycotina</taxon>
        <taxon>Lecanoromycetes</taxon>
        <taxon>OSLEUM clade</taxon>
        <taxon>Ostropomycetidae</taxon>
        <taxon>Ostropales</taxon>
        <taxon>Graphidaceae</taxon>
        <taxon>Gomphilloideae</taxon>
        <taxon>Gomphillus</taxon>
    </lineage>
</organism>
<feature type="compositionally biased region" description="Acidic residues" evidence="1">
    <location>
        <begin position="472"/>
        <end position="483"/>
    </location>
</feature>
<dbReference type="Proteomes" id="UP000664169">
    <property type="component" value="Unassembled WGS sequence"/>
</dbReference>
<feature type="region of interest" description="Disordered" evidence="1">
    <location>
        <begin position="472"/>
        <end position="503"/>
    </location>
</feature>
<dbReference type="EMBL" id="CAJPDQ010000017">
    <property type="protein sequence ID" value="CAF9921578.1"/>
    <property type="molecule type" value="Genomic_DNA"/>
</dbReference>
<dbReference type="Pfam" id="PF01975">
    <property type="entry name" value="SurE"/>
    <property type="match status" value="1"/>
</dbReference>
<evidence type="ECO:0000256" key="1">
    <source>
        <dbReference type="SAM" id="MobiDB-lite"/>
    </source>
</evidence>
<protein>
    <recommendedName>
        <fullName evidence="2">Survival protein SurE-like phosphatase/nucleotidase domain-containing protein</fullName>
    </recommendedName>
</protein>
<dbReference type="InterPro" id="IPR027746">
    <property type="entry name" value="TTL"/>
</dbReference>
<sequence>MTPTYYQPPAPTTATDSGTTHEFPLSKNANAEEWVLVDGTPATCTQLGLNHFFRDRGPVDLVISGPNYGRNTTSLFALSSGTLGGALEAAAFRKHAVALSYAYFSRELDQNVLDAASKHSVRVVEYLVKNWGDDVEVYSVNVPLVAGVDTHKVLFTDMLENYWSEGCAFDEVEVEGDGINEGQQAEENERKIREQSGQEYNSESKVGDFKHARYIHRHFKWAPKFADVHRSVEQSKPGNDGWAIRQGYTSITPLRASFTAAKGHRYGEVNLDIQDLSVLDSMQPSQKRLTTLSLYIHVAYEDPYVQPYIIDAIRTLLLPGTYLLVDTPPGPVYLSHLTRYLQISQYESLPHETLLSRPIDHFGNSYTIRKALIRKHYLSHTIASWVAKNPGEPLKEHVPLTLDFELDYAEFLDDALVEAWEVKQVWERNTEQGHNELEWWILKPSMSDKGQGIRLFSSQEQLQEIFDQWETENPNDSEADDDSQPPTDPHEDQNPTNPEDNNNGLIISQLRHFIIQPYIPPLLLPFSGNRKFHIRSYVLAISALKVYIYADSLALHSAQHYTPPTPTTANLNLSSHLTNTAIQPTSSNTTPQQQQQQQQQQPKTQQLVYPLSALSPTRTKSNNLWTPASAQQQIHTLTASLFRAAAAQPTTFQPLPNCFEVFGVDWLVDEDGKIWLLEVNAFPDFRQTGEDLGERIVGGFWKGVVGVVAREWFGECLIVADEEKGDQEKEGWGEYAGWGMWKVLDLDMGRN</sequence>